<dbReference type="EMBL" id="JACMSC010000213">
    <property type="protein sequence ID" value="KAG6466025.1"/>
    <property type="molecule type" value="Genomic_DNA"/>
</dbReference>
<organism evidence="1 2">
    <name type="scientific">Zingiber officinale</name>
    <name type="common">Ginger</name>
    <name type="synonym">Amomum zingiber</name>
    <dbReference type="NCBI Taxonomy" id="94328"/>
    <lineage>
        <taxon>Eukaryota</taxon>
        <taxon>Viridiplantae</taxon>
        <taxon>Streptophyta</taxon>
        <taxon>Embryophyta</taxon>
        <taxon>Tracheophyta</taxon>
        <taxon>Spermatophyta</taxon>
        <taxon>Magnoliopsida</taxon>
        <taxon>Liliopsida</taxon>
        <taxon>Zingiberales</taxon>
        <taxon>Zingiberaceae</taxon>
        <taxon>Zingiber</taxon>
    </lineage>
</organism>
<reference evidence="1 2" key="1">
    <citation type="submission" date="2020-08" db="EMBL/GenBank/DDBJ databases">
        <title>Plant Genome Project.</title>
        <authorList>
            <person name="Zhang R.-G."/>
        </authorList>
    </citation>
    <scope>NUCLEOTIDE SEQUENCE [LARGE SCALE GENOMIC DNA]</scope>
    <source>
        <tissue evidence="1">Rhizome</tissue>
    </source>
</reference>
<protein>
    <submittedName>
        <fullName evidence="1">Uncharacterized protein</fullName>
    </submittedName>
</protein>
<keyword evidence="2" id="KW-1185">Reference proteome</keyword>
<comment type="caution">
    <text evidence="1">The sequence shown here is derived from an EMBL/GenBank/DDBJ whole genome shotgun (WGS) entry which is preliminary data.</text>
</comment>
<name>A0A8J5BS17_ZINOF</name>
<gene>
    <name evidence="1" type="ORF">ZIOFF_076175</name>
</gene>
<dbReference type="Proteomes" id="UP000734854">
    <property type="component" value="Unassembled WGS sequence"/>
</dbReference>
<proteinExistence type="predicted"/>
<accession>A0A8J5BS17</accession>
<evidence type="ECO:0000313" key="1">
    <source>
        <dbReference type="EMBL" id="KAG6466025.1"/>
    </source>
</evidence>
<dbReference type="AlphaFoldDB" id="A0A8J5BS17"/>
<evidence type="ECO:0000313" key="2">
    <source>
        <dbReference type="Proteomes" id="UP000734854"/>
    </source>
</evidence>
<sequence length="93" mass="10642">MNLVTHPVEWRLLASWKLKKHAIRFLLQRLLPQVLFHTNMLDSQVQVSWAHNYPAPATNLKLHDVTTDACAAPKSGLQFNSLERLTEEGLLKT</sequence>